<feature type="domain" description="Protein kinase" evidence="14">
    <location>
        <begin position="474"/>
        <end position="758"/>
    </location>
</feature>
<keyword evidence="11" id="KW-0325">Glycoprotein</keyword>
<evidence type="ECO:0000256" key="3">
    <source>
        <dbReference type="ARBA" id="ARBA00022679"/>
    </source>
</evidence>
<dbReference type="OrthoDB" id="544400at2759"/>
<evidence type="ECO:0000256" key="8">
    <source>
        <dbReference type="ARBA" id="ARBA00022840"/>
    </source>
</evidence>
<evidence type="ECO:0000256" key="5">
    <source>
        <dbReference type="ARBA" id="ARBA00022729"/>
    </source>
</evidence>
<keyword evidence="7" id="KW-0418">Kinase</keyword>
<keyword evidence="2" id="KW-0723">Serine/threonine-protein kinase</keyword>
<evidence type="ECO:0000256" key="2">
    <source>
        <dbReference type="ARBA" id="ARBA00022527"/>
    </source>
</evidence>
<name>A0A8X7Y9M3_POPTO</name>
<feature type="transmembrane region" description="Helical" evidence="13">
    <location>
        <begin position="406"/>
        <end position="436"/>
    </location>
</feature>
<reference evidence="15" key="1">
    <citation type="journal article" date="2020" name="bioRxiv">
        <title>Hybrid origin of Populus tomentosa Carr. identified through genome sequencing and phylogenomic analysis.</title>
        <authorList>
            <person name="An X."/>
            <person name="Gao K."/>
            <person name="Chen Z."/>
            <person name="Li J."/>
            <person name="Yang X."/>
            <person name="Yang X."/>
            <person name="Zhou J."/>
            <person name="Guo T."/>
            <person name="Zhao T."/>
            <person name="Huang S."/>
            <person name="Miao D."/>
            <person name="Khan W.U."/>
            <person name="Rao P."/>
            <person name="Ye M."/>
            <person name="Lei B."/>
            <person name="Liao W."/>
            <person name="Wang J."/>
            <person name="Ji L."/>
            <person name="Li Y."/>
            <person name="Guo B."/>
            <person name="Mustafa N.S."/>
            <person name="Li S."/>
            <person name="Yun Q."/>
            <person name="Keller S.R."/>
            <person name="Mao J."/>
            <person name="Zhang R."/>
            <person name="Strauss S.H."/>
        </authorList>
    </citation>
    <scope>NUCLEOTIDE SEQUENCE</scope>
    <source>
        <strain evidence="15">GM15</strain>
        <tissue evidence="15">Leaf</tissue>
    </source>
</reference>
<dbReference type="Pfam" id="PF00069">
    <property type="entry name" value="Pkinase"/>
    <property type="match status" value="2"/>
</dbReference>
<keyword evidence="4 13" id="KW-0812">Transmembrane</keyword>
<protein>
    <recommendedName>
        <fullName evidence="14">Protein kinase domain-containing protein</fullName>
    </recommendedName>
</protein>
<accession>A0A8X7Y9M3</accession>
<evidence type="ECO:0000256" key="9">
    <source>
        <dbReference type="ARBA" id="ARBA00022989"/>
    </source>
</evidence>
<keyword evidence="6 12" id="KW-0547">Nucleotide-binding</keyword>
<dbReference type="FunFam" id="3.30.200.20:FF:000178">
    <property type="entry name" value="serine/threonine-protein kinase PBS1-like"/>
    <property type="match status" value="1"/>
</dbReference>
<dbReference type="PANTHER" id="PTHR27009">
    <property type="entry name" value="RUST RESISTANCE KINASE LR10-RELATED"/>
    <property type="match status" value="1"/>
</dbReference>
<evidence type="ECO:0000256" key="13">
    <source>
        <dbReference type="SAM" id="Phobius"/>
    </source>
</evidence>
<evidence type="ECO:0000256" key="10">
    <source>
        <dbReference type="ARBA" id="ARBA00023136"/>
    </source>
</evidence>
<evidence type="ECO:0000256" key="4">
    <source>
        <dbReference type="ARBA" id="ARBA00022692"/>
    </source>
</evidence>
<evidence type="ECO:0000259" key="14">
    <source>
        <dbReference type="PROSITE" id="PS50011"/>
    </source>
</evidence>
<dbReference type="GO" id="GO:0004674">
    <property type="term" value="F:protein serine/threonine kinase activity"/>
    <property type="evidence" value="ECO:0007669"/>
    <property type="project" value="UniProtKB-KW"/>
</dbReference>
<evidence type="ECO:0000256" key="6">
    <source>
        <dbReference type="ARBA" id="ARBA00022741"/>
    </source>
</evidence>
<dbReference type="InterPro" id="IPR045874">
    <property type="entry name" value="LRK10/LRL21-25-like"/>
</dbReference>
<comment type="caution">
    <text evidence="15">The sequence shown here is derived from an EMBL/GenBank/DDBJ whole genome shotgun (WGS) entry which is preliminary data.</text>
</comment>
<dbReference type="PROSITE" id="PS00107">
    <property type="entry name" value="PROTEIN_KINASE_ATP"/>
    <property type="match status" value="1"/>
</dbReference>
<dbReference type="InterPro" id="IPR017441">
    <property type="entry name" value="Protein_kinase_ATP_BS"/>
</dbReference>
<dbReference type="FunFam" id="1.10.510.10:FF:000590">
    <property type="entry name" value="PR5-like receptor kinase"/>
    <property type="match status" value="1"/>
</dbReference>
<dbReference type="InterPro" id="IPR008271">
    <property type="entry name" value="Ser/Thr_kinase_AS"/>
</dbReference>
<evidence type="ECO:0000256" key="1">
    <source>
        <dbReference type="ARBA" id="ARBA00004479"/>
    </source>
</evidence>
<keyword evidence="3" id="KW-0808">Transferase</keyword>
<keyword evidence="5" id="KW-0732">Signal</keyword>
<dbReference type="GO" id="GO:0016020">
    <property type="term" value="C:membrane"/>
    <property type="evidence" value="ECO:0007669"/>
    <property type="project" value="UniProtKB-SubCell"/>
</dbReference>
<evidence type="ECO:0000313" key="16">
    <source>
        <dbReference type="Proteomes" id="UP000886885"/>
    </source>
</evidence>
<evidence type="ECO:0000256" key="7">
    <source>
        <dbReference type="ARBA" id="ARBA00022777"/>
    </source>
</evidence>
<feature type="binding site" evidence="12">
    <location>
        <position position="502"/>
    </location>
    <ligand>
        <name>ATP</name>
        <dbReference type="ChEBI" id="CHEBI:30616"/>
    </ligand>
</feature>
<keyword evidence="10 13" id="KW-0472">Membrane</keyword>
<keyword evidence="9 13" id="KW-1133">Transmembrane helix</keyword>
<organism evidence="15 16">
    <name type="scientific">Populus tomentosa</name>
    <name type="common">Chinese white poplar</name>
    <dbReference type="NCBI Taxonomy" id="118781"/>
    <lineage>
        <taxon>Eukaryota</taxon>
        <taxon>Viridiplantae</taxon>
        <taxon>Streptophyta</taxon>
        <taxon>Embryophyta</taxon>
        <taxon>Tracheophyta</taxon>
        <taxon>Spermatophyta</taxon>
        <taxon>Magnoliopsida</taxon>
        <taxon>eudicotyledons</taxon>
        <taxon>Gunneridae</taxon>
        <taxon>Pentapetalae</taxon>
        <taxon>rosids</taxon>
        <taxon>fabids</taxon>
        <taxon>Malpighiales</taxon>
        <taxon>Salicaceae</taxon>
        <taxon>Saliceae</taxon>
        <taxon>Populus</taxon>
    </lineage>
</organism>
<feature type="domain" description="Protein kinase" evidence="14">
    <location>
        <begin position="1"/>
        <end position="313"/>
    </location>
</feature>
<comment type="subcellular location">
    <subcellularLocation>
        <location evidence="1">Membrane</location>
        <topology evidence="1">Single-pass type I membrane protein</topology>
    </subcellularLocation>
</comment>
<evidence type="ECO:0000256" key="11">
    <source>
        <dbReference type="ARBA" id="ARBA00023180"/>
    </source>
</evidence>
<dbReference type="InterPro" id="IPR000719">
    <property type="entry name" value="Prot_kinase_dom"/>
</dbReference>
<dbReference type="CDD" id="cd14066">
    <property type="entry name" value="STKc_IRAK"/>
    <property type="match status" value="1"/>
</dbReference>
<dbReference type="PROSITE" id="PS50011">
    <property type="entry name" value="PROTEIN_KINASE_DOM"/>
    <property type="match status" value="2"/>
</dbReference>
<gene>
    <name evidence="15" type="ORF">POTOM_049018</name>
</gene>
<evidence type="ECO:0000313" key="15">
    <source>
        <dbReference type="EMBL" id="KAG6746656.1"/>
    </source>
</evidence>
<dbReference type="GO" id="GO:0005524">
    <property type="term" value="F:ATP binding"/>
    <property type="evidence" value="ECO:0007669"/>
    <property type="project" value="UniProtKB-UniRule"/>
</dbReference>
<dbReference type="Proteomes" id="UP000886885">
    <property type="component" value="Chromosome 15A"/>
</dbReference>
<dbReference type="AlphaFoldDB" id="A0A8X7Y9M3"/>
<evidence type="ECO:0000256" key="12">
    <source>
        <dbReference type="PROSITE-ProRule" id="PRU10141"/>
    </source>
</evidence>
<sequence>MLMIFMKSANPVKSPLFVNPTPCINGTYSGVLIKSNITYVENLCKVELFAEEKKGATYQATVFHAPQKNSFRPLRYSYSEIKKITNGFKNKLGQGGYGSVYEGKLRSGSLAEVKMLGKSSGNGQDFINEVVTIGRIHQILHLDIKPHNVLLDENFTPKISDFGLAKLYPTNYNTVTLTAARGTIGYIALELFYKNIVSVSYKADVYSFGMLLLEMAGKRNNTNPVAESSSENYFPSWVYNQILEERLEIGDAAEDEKKTAKKLIINVALWCTQMQRIPLFFLGAVNVVMGNCNESQKRMMFMKCANPVKSPFYTDTAPCINGTNSYVLNEANLSYVENLCRVELIAMSSLPIKDYRNISYMDIHNRLVYGFELWWKEVNCGICKGKEKCYLPSEGIFDQIINQIRLLWWFILMMIAGLIIARTVLCSPFVFAFLVYRWLRRHLSMYDIIEEFLQSQNNFAPIRYSYSDIKKMTNGFKEKLGQGGYGSVYKGKLRSGHLAAVKMLDKSSANGQDFINEVATIGRIHHVNVVRLIGFCAEGSKRALVYDFMSNGSLDKYVLSRQGNTTLSWQKMHEISLGVARGIEYLHRGCDMQILHFDIKPHNVLLDENFTPKVSDFGLAKLYPTNNNTVILTAARGTIGYIAPELFYKNIGSVSYKADVYSFGMLLMEMVGKRQSTNPVTESNSENYFPDWVYNQVVDGRVEIGDATKDENELAKKMIIVALWCIQMKPINRPSMSKVVEMLEGDVESLEFPPKPVLFPDETPTNYTYSTDETCSSSMLFDANDTISLLINSG</sequence>
<proteinExistence type="predicted"/>
<dbReference type="PROSITE" id="PS00108">
    <property type="entry name" value="PROTEIN_KINASE_ST"/>
    <property type="match status" value="2"/>
</dbReference>
<dbReference type="SMART" id="SM00220">
    <property type="entry name" value="S_TKc"/>
    <property type="match status" value="1"/>
</dbReference>
<keyword evidence="8 12" id="KW-0067">ATP-binding</keyword>
<dbReference type="EMBL" id="JAAWWB010000029">
    <property type="protein sequence ID" value="KAG6746656.1"/>
    <property type="molecule type" value="Genomic_DNA"/>
</dbReference>
<keyword evidence="16" id="KW-1185">Reference proteome</keyword>